<dbReference type="SMART" id="SM00561">
    <property type="entry name" value="MBT"/>
    <property type="match status" value="3"/>
</dbReference>
<dbReference type="InterPro" id="IPR050548">
    <property type="entry name" value="PcG_chromatin_remod_factors"/>
</dbReference>
<gene>
    <name evidence="7" type="ORF">FBUS_10472</name>
</gene>
<dbReference type="InterPro" id="IPR004092">
    <property type="entry name" value="Mbt"/>
</dbReference>
<keyword evidence="2" id="KW-0678">Repressor</keyword>
<feature type="domain" description="SLED" evidence="6">
    <location>
        <begin position="714"/>
        <end position="775"/>
    </location>
</feature>
<dbReference type="Pfam" id="PF02820">
    <property type="entry name" value="MBT"/>
    <property type="match status" value="3"/>
</dbReference>
<dbReference type="GO" id="GO:0005634">
    <property type="term" value="C:nucleus"/>
    <property type="evidence" value="ECO:0007669"/>
    <property type="project" value="UniProtKB-SubCell"/>
</dbReference>
<organism evidence="7 8">
    <name type="scientific">Fasciolopsis buskii</name>
    <dbReference type="NCBI Taxonomy" id="27845"/>
    <lineage>
        <taxon>Eukaryota</taxon>
        <taxon>Metazoa</taxon>
        <taxon>Spiralia</taxon>
        <taxon>Lophotrochozoa</taxon>
        <taxon>Platyhelminthes</taxon>
        <taxon>Trematoda</taxon>
        <taxon>Digenea</taxon>
        <taxon>Plagiorchiida</taxon>
        <taxon>Echinostomata</taxon>
        <taxon>Echinostomatoidea</taxon>
        <taxon>Fasciolidae</taxon>
        <taxon>Fasciolopsis</taxon>
    </lineage>
</organism>
<dbReference type="SUPFAM" id="SSF63748">
    <property type="entry name" value="Tudor/PWWP/MBT"/>
    <property type="match status" value="3"/>
</dbReference>
<dbReference type="CDD" id="cd20095">
    <property type="entry name" value="MBT_SFMBT_rpt3"/>
    <property type="match status" value="1"/>
</dbReference>
<dbReference type="Gene3D" id="1.10.150.50">
    <property type="entry name" value="Transcription Factor, Ets-1"/>
    <property type="match status" value="1"/>
</dbReference>
<evidence type="ECO:0000256" key="2">
    <source>
        <dbReference type="ARBA" id="ARBA00022491"/>
    </source>
</evidence>
<dbReference type="PROSITE" id="PS51079">
    <property type="entry name" value="MBT"/>
    <property type="match status" value="3"/>
</dbReference>
<reference evidence="7" key="1">
    <citation type="submission" date="2019-05" db="EMBL/GenBank/DDBJ databases">
        <title>Annotation for the trematode Fasciolopsis buski.</title>
        <authorList>
            <person name="Choi Y.-J."/>
        </authorList>
    </citation>
    <scope>NUCLEOTIDE SEQUENCE</scope>
    <source>
        <strain evidence="7">HT</strain>
        <tissue evidence="7">Whole worm</tissue>
    </source>
</reference>
<dbReference type="AlphaFoldDB" id="A0A8E0VJB3"/>
<dbReference type="SUPFAM" id="SSF47769">
    <property type="entry name" value="SAM/Pointed domain"/>
    <property type="match status" value="1"/>
</dbReference>
<comment type="subcellular location">
    <subcellularLocation>
        <location evidence="1">Nucleus</location>
    </subcellularLocation>
</comment>
<evidence type="ECO:0000256" key="3">
    <source>
        <dbReference type="ARBA" id="ARBA00022737"/>
    </source>
</evidence>
<keyword evidence="8" id="KW-1185">Reference proteome</keyword>
<dbReference type="Gene3D" id="2.30.30.140">
    <property type="match status" value="4"/>
</dbReference>
<dbReference type="PANTHER" id="PTHR12247">
    <property type="entry name" value="POLYCOMB GROUP PROTEIN"/>
    <property type="match status" value="1"/>
</dbReference>
<evidence type="ECO:0000256" key="1">
    <source>
        <dbReference type="ARBA" id="ARBA00004123"/>
    </source>
</evidence>
<dbReference type="Proteomes" id="UP000728185">
    <property type="component" value="Unassembled WGS sequence"/>
</dbReference>
<dbReference type="OrthoDB" id="5800688at2759"/>
<dbReference type="InterPro" id="IPR013761">
    <property type="entry name" value="SAM/pointed_sf"/>
</dbReference>
<evidence type="ECO:0000256" key="5">
    <source>
        <dbReference type="PROSITE-ProRule" id="PRU00459"/>
    </source>
</evidence>
<evidence type="ECO:0000256" key="4">
    <source>
        <dbReference type="ARBA" id="ARBA00023242"/>
    </source>
</evidence>
<proteinExistence type="predicted"/>
<evidence type="ECO:0000313" key="8">
    <source>
        <dbReference type="Proteomes" id="UP000728185"/>
    </source>
</evidence>
<name>A0A8E0VJB3_9TREM</name>
<dbReference type="InterPro" id="IPR038348">
    <property type="entry name" value="SLED_sf"/>
</dbReference>
<dbReference type="Gene3D" id="3.90.1150.190">
    <property type="entry name" value="SLED domain"/>
    <property type="match status" value="1"/>
</dbReference>
<comment type="caution">
    <text evidence="7">The sequence shown here is derived from an EMBL/GenBank/DDBJ whole genome shotgun (WGS) entry which is preliminary data.</text>
</comment>
<sequence length="1257" mass="139362">MNIFNITLCLSIAMPFNWHVYLSETGAEVSPSVLFEHVSRSFQPIIRKGYVLEALVVGSSGITASGSESSNKWWPAEVVLISGCLVLFKWCSPSQYGNSHPPTAYKDVTEKITPPDASNERFWFDIKGSDWNSIRPLSCSRANRASWARPTLFCGPPMSVEEETKWLNELRGRAVPDIFFEQRAVYHYETIRVGGYFECEHTNDPRFVWPVQVLMNVGGRVKLMWFGSSAVDSQEKCPAVEAPIFTLFYLHRRIHPLGWANTHGFAYRPPPGIILKRSISNVGTFVRGALSALSCPLMGDPDADSMGAHQPPLHEFKEGWKLEAVNPVKPYLIQPASVAQVFDSRYFLVRLDDLRSESALDRQQNGHSRSPDRKDEVNQFVAYASSAKIMPVNTSHLRGLHLAPPPGWPTNRPFTWTNYLTFLSAHPHRSPTNNGLLRAASTSSLISTFQSTGSETPPINDMYSINDSKPTVVHNNANQLIVDDAQLSSSNVPFCPSESLFRGTPRLPIPPDVGCFRPAPAAPDQSPNNLHLGYSMPQDLEVDSTSVHVVSRLPNTDSSGSDRFLLGMKLELVLPHYMESLFPVAHGIGPPLCAGTVTRVYGTHLLWILPDLDVNKLASTEFTRPIMVDARSTQLYPVGWSAFVGHPIIPPVGYELCGIDSENGLPVRPQTPKSENKFRENDVSDHIGALWSVGLRSTHTLQYQTIAYEAEEICPPVYINTKCYLGPFLSKTSLELLPRRFGPGPTTRVMHYLLTRLVSAAYKPTRVLRMFEADWASGMASAYVTRLNQQSRDLDCDSPVVHRPRTGGLSAAVGFDHAESEMLEQRRSAMCLVILRIRCPRRGIKIEAPVEVCCRSRAVEEFCRQISLVLEACPHLISLTPPNSNQRSATPNSVVDLSSVASFPKRSRDNRAVVRRDLCFGSLMLSPTLGDCPSFCAVRLRSRTLDRLPGWKRRMFASLRPFGVRPPTDVHTPGGIDTSTTVLRTRAAVAAAQQQTLENNSSEDVPSQHLVCSDPRLINGTTRKNRNRTTGRFRGNARRAQGQRALHAGMGTQICASKRPMNAASTIVTDKESHSAIAGLYGDTNMPDPNGTRVNDYGSSSFPHAFPSWNNRILSLNGFTNPESFAPPTSNMEVPSDCTILHPSHCDPHLSENTLCSILADAPRVTLSSNPLFWSPVELASYLGETDCREMWPWLAAEAVDGQAFMLLTLPVLHQLVGLRWEDAIRLARHVVSVKRAFMEQFGTEFSDRSTSCSTPS</sequence>
<protein>
    <submittedName>
        <fullName evidence="7">Scm protein containing 4 mbt domains (Sfmbt)</fullName>
    </submittedName>
</protein>
<dbReference type="InterPro" id="IPR021987">
    <property type="entry name" value="SLED"/>
</dbReference>
<keyword evidence="4" id="KW-0539">Nucleus</keyword>
<dbReference type="GO" id="GO:0045892">
    <property type="term" value="P:negative regulation of DNA-templated transcription"/>
    <property type="evidence" value="ECO:0007669"/>
    <property type="project" value="TreeGrafter"/>
</dbReference>
<dbReference type="CDD" id="cd20094">
    <property type="entry name" value="MBT_SFMBT_rpt2"/>
    <property type="match status" value="1"/>
</dbReference>
<dbReference type="EMBL" id="LUCM01006362">
    <property type="protein sequence ID" value="KAA0191388.1"/>
    <property type="molecule type" value="Genomic_DNA"/>
</dbReference>
<dbReference type="GO" id="GO:0042393">
    <property type="term" value="F:histone binding"/>
    <property type="evidence" value="ECO:0007669"/>
    <property type="project" value="TreeGrafter"/>
</dbReference>
<keyword evidence="3" id="KW-0677">Repeat</keyword>
<accession>A0A8E0VJB3</accession>
<dbReference type="GO" id="GO:0003682">
    <property type="term" value="F:chromatin binding"/>
    <property type="evidence" value="ECO:0007669"/>
    <property type="project" value="TreeGrafter"/>
</dbReference>
<evidence type="ECO:0000259" key="6">
    <source>
        <dbReference type="Pfam" id="PF12140"/>
    </source>
</evidence>
<dbReference type="Pfam" id="PF12140">
    <property type="entry name" value="SLED"/>
    <property type="match status" value="1"/>
</dbReference>
<feature type="repeat" description="MBT" evidence="5">
    <location>
        <begin position="280"/>
        <end position="405"/>
    </location>
</feature>
<evidence type="ECO:0000313" key="7">
    <source>
        <dbReference type="EMBL" id="KAA0191388.1"/>
    </source>
</evidence>
<feature type="repeat" description="MBT" evidence="5">
    <location>
        <begin position="534"/>
        <end position="651"/>
    </location>
</feature>
<feature type="repeat" description="MBT" evidence="5">
    <location>
        <begin position="161"/>
        <end position="270"/>
    </location>
</feature>